<proteinExistence type="predicted"/>
<accession>A0A8S3Q9G2</accession>
<dbReference type="EMBL" id="CAJPWZ010000459">
    <property type="protein sequence ID" value="CAG2193310.1"/>
    <property type="molecule type" value="Genomic_DNA"/>
</dbReference>
<keyword evidence="2" id="KW-1133">Transmembrane helix</keyword>
<feature type="compositionally biased region" description="Polar residues" evidence="1">
    <location>
        <begin position="292"/>
        <end position="305"/>
    </location>
</feature>
<reference evidence="3" key="1">
    <citation type="submission" date="2021-03" db="EMBL/GenBank/DDBJ databases">
        <authorList>
            <person name="Bekaert M."/>
        </authorList>
    </citation>
    <scope>NUCLEOTIDE SEQUENCE</scope>
</reference>
<dbReference type="OrthoDB" id="10362618at2759"/>
<evidence type="ECO:0000313" key="3">
    <source>
        <dbReference type="EMBL" id="CAG2193310.1"/>
    </source>
</evidence>
<gene>
    <name evidence="3" type="ORF">MEDL_8261</name>
</gene>
<dbReference type="Proteomes" id="UP000683360">
    <property type="component" value="Unassembled WGS sequence"/>
</dbReference>
<organism evidence="3 4">
    <name type="scientific">Mytilus edulis</name>
    <name type="common">Blue mussel</name>
    <dbReference type="NCBI Taxonomy" id="6550"/>
    <lineage>
        <taxon>Eukaryota</taxon>
        <taxon>Metazoa</taxon>
        <taxon>Spiralia</taxon>
        <taxon>Lophotrochozoa</taxon>
        <taxon>Mollusca</taxon>
        <taxon>Bivalvia</taxon>
        <taxon>Autobranchia</taxon>
        <taxon>Pteriomorphia</taxon>
        <taxon>Mytilida</taxon>
        <taxon>Mytiloidea</taxon>
        <taxon>Mytilidae</taxon>
        <taxon>Mytilinae</taxon>
        <taxon>Mytilus</taxon>
    </lineage>
</organism>
<evidence type="ECO:0000313" key="4">
    <source>
        <dbReference type="Proteomes" id="UP000683360"/>
    </source>
</evidence>
<comment type="caution">
    <text evidence="3">The sequence shown here is derived from an EMBL/GenBank/DDBJ whole genome shotgun (WGS) entry which is preliminary data.</text>
</comment>
<name>A0A8S3Q9G2_MYTED</name>
<sequence>MPTKYSVLFFFLALANEKYFAFLQFRSLTDKSHCSYPLRLIFLRNELDEARITWQGGIIEDCSISVRPSEETTNIEQMCLAIDINNIPCDKNVTLKFINRPEGNDDVMTYLVGCNVKPVECLPFKSNVIIKINAPYEIATHNDVFRLRLEIFVYLLTSTGNDVSQTAVTTETLGLTNGVCQLPVDTPGIPFLSLEYCYKCSSPLFDCIRAYMENVKNGFDGTQRHDNHGHHDSQTTDSKLDVNSIIAIIGGVVTSLFIPIILLVVRRKMQTVKTETVIVSNPDKEDQEKQNNRQSLISEESFQTI</sequence>
<keyword evidence="2" id="KW-0472">Membrane</keyword>
<evidence type="ECO:0000256" key="1">
    <source>
        <dbReference type="SAM" id="MobiDB-lite"/>
    </source>
</evidence>
<feature type="region of interest" description="Disordered" evidence="1">
    <location>
        <begin position="283"/>
        <end position="305"/>
    </location>
</feature>
<dbReference type="AlphaFoldDB" id="A0A8S3Q9G2"/>
<keyword evidence="2" id="KW-0812">Transmembrane</keyword>
<protein>
    <submittedName>
        <fullName evidence="3">Uncharacterized protein</fullName>
    </submittedName>
</protein>
<keyword evidence="4" id="KW-1185">Reference proteome</keyword>
<feature type="transmembrane region" description="Helical" evidence="2">
    <location>
        <begin position="245"/>
        <end position="265"/>
    </location>
</feature>
<evidence type="ECO:0000256" key="2">
    <source>
        <dbReference type="SAM" id="Phobius"/>
    </source>
</evidence>